<dbReference type="STRING" id="871741.SAMN05192570_0903"/>
<dbReference type="AlphaFoldDB" id="A0A1I6P7Q0"/>
<accession>A0A1I6P7Q0</accession>
<organism evidence="1 2">
    <name type="scientific">Brevundimonas viscosa</name>
    <dbReference type="NCBI Taxonomy" id="871741"/>
    <lineage>
        <taxon>Bacteria</taxon>
        <taxon>Pseudomonadati</taxon>
        <taxon>Pseudomonadota</taxon>
        <taxon>Alphaproteobacteria</taxon>
        <taxon>Caulobacterales</taxon>
        <taxon>Caulobacteraceae</taxon>
        <taxon>Brevundimonas</taxon>
    </lineage>
</organism>
<sequence length="64" mass="7081">MTGQDYKIVVHKGERTITIVVDPDVANDRFIGLVDGVEVAIAEDPSKVMAMLLSEWGRPLTARR</sequence>
<dbReference type="RefSeq" id="WP_092307147.1">
    <property type="nucleotide sequence ID" value="NZ_FOZV01000001.1"/>
</dbReference>
<dbReference type="EMBL" id="FOZV01000001">
    <property type="protein sequence ID" value="SFS36128.1"/>
    <property type="molecule type" value="Genomic_DNA"/>
</dbReference>
<name>A0A1I6P7Q0_9CAUL</name>
<dbReference type="Proteomes" id="UP000198788">
    <property type="component" value="Unassembled WGS sequence"/>
</dbReference>
<evidence type="ECO:0000313" key="1">
    <source>
        <dbReference type="EMBL" id="SFS36128.1"/>
    </source>
</evidence>
<reference evidence="2" key="1">
    <citation type="submission" date="2016-10" db="EMBL/GenBank/DDBJ databases">
        <authorList>
            <person name="Varghese N."/>
            <person name="Submissions S."/>
        </authorList>
    </citation>
    <scope>NUCLEOTIDE SEQUENCE [LARGE SCALE GENOMIC DNA]</scope>
    <source>
        <strain evidence="2">CGMCC 1.10683</strain>
    </source>
</reference>
<protein>
    <submittedName>
        <fullName evidence="1">Uncharacterized protein</fullName>
    </submittedName>
</protein>
<proteinExistence type="predicted"/>
<evidence type="ECO:0000313" key="2">
    <source>
        <dbReference type="Proteomes" id="UP000198788"/>
    </source>
</evidence>
<gene>
    <name evidence="1" type="ORF">SAMN05192570_0903</name>
</gene>
<keyword evidence="2" id="KW-1185">Reference proteome</keyword>